<keyword evidence="5 12" id="KW-0963">Cytoplasm</keyword>
<keyword evidence="3 12" id="KW-0813">Transport</keyword>
<keyword evidence="11 12" id="KW-0472">Membrane</keyword>
<dbReference type="GO" id="GO:0006605">
    <property type="term" value="P:protein targeting"/>
    <property type="evidence" value="ECO:0007669"/>
    <property type="project" value="UniProtKB-UniRule"/>
</dbReference>
<dbReference type="PROSITE" id="PS51196">
    <property type="entry name" value="SECA_MOTOR_DEAD"/>
    <property type="match status" value="1"/>
</dbReference>
<dbReference type="OrthoDB" id="9805579at2"/>
<dbReference type="GO" id="GO:0031522">
    <property type="term" value="C:cell envelope Sec protein transport complex"/>
    <property type="evidence" value="ECO:0007669"/>
    <property type="project" value="TreeGrafter"/>
</dbReference>
<organism evidence="16 17">
    <name type="scientific">Rhodococcoides kyotonense</name>
    <dbReference type="NCBI Taxonomy" id="398843"/>
    <lineage>
        <taxon>Bacteria</taxon>
        <taxon>Bacillati</taxon>
        <taxon>Actinomycetota</taxon>
        <taxon>Actinomycetes</taxon>
        <taxon>Mycobacteriales</taxon>
        <taxon>Nocardiaceae</taxon>
        <taxon>Rhodococcoides</taxon>
    </lineage>
</organism>
<sequence length="768" mass="82575">MALVSDRLWRALGRSAQKGQSRSRSKVDAAADLSSWAQNLTDTEIADAAASLRVGDAGKLDVPRYLALVREAADRSLDMRPFDVQLLGAVRMLEGDVVEMATGEGKTLAGAVAAVGYVLSGRRVHVVSINDFLAQRDAQWMGPLFEMLGLSVGSIAESSTPQERRDAYGCDITYASVNEIGFDVLRDHLVDDVADLVTPVPDVALIDEADSVLVDEALVPLVLAGSVSTDVPAEKVFDAVRLLDKGTHYDADADGRNVFLTDDGAARVEKELGGIDLYSEEHVGTTLVAVNVALHAQVLVKRDVHYIVRDGRVQLINASRGRVAELQRWPDGLQSAVETKERLTQTETGEILDTITVQALIGRYETVCGMTGTALAAGEQLRTFYSLGVSVIPPNQPTVRVDELDRVYDTAENKNSAVVEFVEQVHATGQPVLIGTHDVAESEALAQRLDDAGVPVVVLNAKNDAEEATVIAKAGVLGAVTVSTQIAGRGTDIKLGGPDGDGGAKEAVTDLGGLLVVGTGRHTTERLDNQLRGRAGRQGDPGRSVFFSSWEDDVVTANLGPKEQPKKHDDTGLITAGRVADKIDHAQRIAEGSMLEVHSRTWRYNQLTAQHREILDGRRSALLNSDEALELLAAAAPDRAAELRETVPEDVLVVAARRIVLYHLDRAWSEYLAHLADVRESIHLRALGRENPLDEYHRIAVDAFKTVSSKAIDLAVSTFESAEITSEGIDLDTEGLQRPTSTWTYMVHDNPFAGNAANNAGLGAIFGG</sequence>
<feature type="domain" description="Helicase C-terminal" evidence="14">
    <location>
        <begin position="403"/>
        <end position="587"/>
    </location>
</feature>
<dbReference type="PROSITE" id="PS51194">
    <property type="entry name" value="HELICASE_CTER"/>
    <property type="match status" value="1"/>
</dbReference>
<accession>A0A239KVP9</accession>
<dbReference type="GO" id="GO:0005524">
    <property type="term" value="F:ATP binding"/>
    <property type="evidence" value="ECO:0007669"/>
    <property type="project" value="UniProtKB-UniRule"/>
</dbReference>
<dbReference type="GO" id="GO:0017038">
    <property type="term" value="P:protein import"/>
    <property type="evidence" value="ECO:0007669"/>
    <property type="project" value="InterPro"/>
</dbReference>
<comment type="function">
    <text evidence="12">Part of the Sec protein translocase complex. Interacts with the SecYEG preprotein conducting channel. Has a central role in coupling the hydrolysis of ATP to the transfer of proteins into and across the cell membrane, serving as an ATP-driven molecular motor driving the stepwise translocation of polypeptide chains across the membrane.</text>
</comment>
<keyword evidence="17" id="KW-1185">Reference proteome</keyword>
<evidence type="ECO:0000256" key="4">
    <source>
        <dbReference type="ARBA" id="ARBA00022475"/>
    </source>
</evidence>
<evidence type="ECO:0000313" key="17">
    <source>
        <dbReference type="Proteomes" id="UP000198327"/>
    </source>
</evidence>
<dbReference type="PANTHER" id="PTHR30612:SF0">
    <property type="entry name" value="CHLOROPLAST PROTEIN-TRANSPORTING ATPASE"/>
    <property type="match status" value="1"/>
</dbReference>
<dbReference type="Proteomes" id="UP000198327">
    <property type="component" value="Unassembled WGS sequence"/>
</dbReference>
<dbReference type="InterPro" id="IPR027417">
    <property type="entry name" value="P-loop_NTPase"/>
</dbReference>
<dbReference type="Pfam" id="PF01043">
    <property type="entry name" value="SecA_PP_bind"/>
    <property type="match status" value="1"/>
</dbReference>
<evidence type="ECO:0000259" key="15">
    <source>
        <dbReference type="PROSITE" id="PS51196"/>
    </source>
</evidence>
<feature type="binding site" evidence="12">
    <location>
        <position position="85"/>
    </location>
    <ligand>
        <name>ATP</name>
        <dbReference type="ChEBI" id="CHEBI:30616"/>
    </ligand>
</feature>
<feature type="domain" description="SecA family profile" evidence="15">
    <location>
        <begin position="5"/>
        <end position="596"/>
    </location>
</feature>
<dbReference type="GO" id="GO:0008564">
    <property type="term" value="F:protein-exporting ATPase activity"/>
    <property type="evidence" value="ECO:0007669"/>
    <property type="project" value="UniProtKB-EC"/>
</dbReference>
<keyword evidence="4 12" id="KW-1003">Cell membrane</keyword>
<evidence type="ECO:0000256" key="5">
    <source>
        <dbReference type="ARBA" id="ARBA00022490"/>
    </source>
</evidence>
<evidence type="ECO:0000256" key="2">
    <source>
        <dbReference type="ARBA" id="ARBA00007650"/>
    </source>
</evidence>
<comment type="subunit">
    <text evidence="12">Monomer and homodimer. Part of the essential Sec protein translocation apparatus which comprises SecA, SecYEG and auxiliary proteins SecDF. Other proteins may also be involved.</text>
</comment>
<dbReference type="Gene3D" id="3.90.1440.10">
    <property type="entry name" value="SecA, preprotein cross-linking domain"/>
    <property type="match status" value="1"/>
</dbReference>
<dbReference type="InterPro" id="IPR036266">
    <property type="entry name" value="SecA_Wing/Scaffold_sf"/>
</dbReference>
<dbReference type="AlphaFoldDB" id="A0A239KVP9"/>
<evidence type="ECO:0000256" key="8">
    <source>
        <dbReference type="ARBA" id="ARBA00022927"/>
    </source>
</evidence>
<evidence type="ECO:0000256" key="9">
    <source>
        <dbReference type="ARBA" id="ARBA00022967"/>
    </source>
</evidence>
<dbReference type="RefSeq" id="WP_089248949.1">
    <property type="nucleotide sequence ID" value="NZ_FZOW01000011.1"/>
</dbReference>
<dbReference type="InterPro" id="IPR001650">
    <property type="entry name" value="Helicase_C-like"/>
</dbReference>
<dbReference type="InterPro" id="IPR014018">
    <property type="entry name" value="SecA_motor_DEAD"/>
</dbReference>
<proteinExistence type="inferred from homology"/>
<evidence type="ECO:0000256" key="6">
    <source>
        <dbReference type="ARBA" id="ARBA00022741"/>
    </source>
</evidence>
<comment type="similarity">
    <text evidence="2 12">Belongs to the SecA family.</text>
</comment>
<keyword evidence="7 12" id="KW-0067">ATP-binding</keyword>
<dbReference type="GO" id="GO:0005829">
    <property type="term" value="C:cytosol"/>
    <property type="evidence" value="ECO:0007669"/>
    <property type="project" value="TreeGrafter"/>
</dbReference>
<keyword evidence="8 12" id="KW-0653">Protein transport</keyword>
<keyword evidence="9 12" id="KW-1278">Translocase</keyword>
<dbReference type="Gene3D" id="3.40.50.300">
    <property type="entry name" value="P-loop containing nucleotide triphosphate hydrolases"/>
    <property type="match status" value="3"/>
</dbReference>
<dbReference type="InterPro" id="IPR000185">
    <property type="entry name" value="SecA"/>
</dbReference>
<dbReference type="GO" id="GO:0005886">
    <property type="term" value="C:plasma membrane"/>
    <property type="evidence" value="ECO:0007669"/>
    <property type="project" value="UniProtKB-SubCell"/>
</dbReference>
<dbReference type="GO" id="GO:0065002">
    <property type="term" value="P:intracellular protein transmembrane transport"/>
    <property type="evidence" value="ECO:0007669"/>
    <property type="project" value="UniProtKB-UniRule"/>
</dbReference>
<dbReference type="CDD" id="cd18803">
    <property type="entry name" value="SF2_C_secA"/>
    <property type="match status" value="1"/>
</dbReference>
<dbReference type="FunFam" id="3.40.50.300:FF:000429">
    <property type="entry name" value="Preprotein translocase subunit SecA"/>
    <property type="match status" value="1"/>
</dbReference>
<dbReference type="SMART" id="SM00957">
    <property type="entry name" value="SecA_DEAD"/>
    <property type="match status" value="1"/>
</dbReference>
<dbReference type="NCBIfam" id="TIGR04221">
    <property type="entry name" value="SecA2_Mycobac"/>
    <property type="match status" value="1"/>
</dbReference>
<protein>
    <recommendedName>
        <fullName evidence="12">Protein translocase subunit SecA</fullName>
        <ecNumber evidence="12">7.4.2.8</ecNumber>
    </recommendedName>
</protein>
<dbReference type="PANTHER" id="PTHR30612">
    <property type="entry name" value="SECA INNER MEMBRANE COMPONENT OF SEC PROTEIN SECRETION SYSTEM"/>
    <property type="match status" value="1"/>
</dbReference>
<dbReference type="GO" id="GO:0043952">
    <property type="term" value="P:protein transport by the Sec complex"/>
    <property type="evidence" value="ECO:0007669"/>
    <property type="project" value="TreeGrafter"/>
</dbReference>
<keyword evidence="6 12" id="KW-0547">Nucleotide-binding</keyword>
<dbReference type="EC" id="7.4.2.8" evidence="12"/>
<gene>
    <name evidence="12" type="primary">secA</name>
    <name evidence="16" type="ORF">SAMN05421642_11196</name>
</gene>
<dbReference type="CDD" id="cd17928">
    <property type="entry name" value="DEXDc_SecA"/>
    <property type="match status" value="1"/>
</dbReference>
<evidence type="ECO:0000256" key="7">
    <source>
        <dbReference type="ARBA" id="ARBA00022840"/>
    </source>
</evidence>
<dbReference type="HAMAP" id="MF_01382">
    <property type="entry name" value="SecA"/>
    <property type="match status" value="1"/>
</dbReference>
<dbReference type="InterPro" id="IPR011116">
    <property type="entry name" value="SecA_Wing/Scaffold"/>
</dbReference>
<dbReference type="EMBL" id="FZOW01000011">
    <property type="protein sequence ID" value="SNT21589.1"/>
    <property type="molecule type" value="Genomic_DNA"/>
</dbReference>
<keyword evidence="10 12" id="KW-0811">Translocation</keyword>
<feature type="binding site" evidence="12">
    <location>
        <position position="492"/>
    </location>
    <ligand>
        <name>ATP</name>
        <dbReference type="ChEBI" id="CHEBI:30616"/>
    </ligand>
</feature>
<dbReference type="SUPFAM" id="SSF81886">
    <property type="entry name" value="Helical scaffold and wing domains of SecA"/>
    <property type="match status" value="1"/>
</dbReference>
<evidence type="ECO:0000259" key="13">
    <source>
        <dbReference type="PROSITE" id="PS51192"/>
    </source>
</evidence>
<dbReference type="PRINTS" id="PR00906">
    <property type="entry name" value="SECA"/>
</dbReference>
<evidence type="ECO:0000256" key="11">
    <source>
        <dbReference type="ARBA" id="ARBA00023136"/>
    </source>
</evidence>
<name>A0A239KVP9_9NOCA</name>
<feature type="binding site" evidence="12">
    <location>
        <begin position="103"/>
        <end position="107"/>
    </location>
    <ligand>
        <name>ATP</name>
        <dbReference type="ChEBI" id="CHEBI:30616"/>
    </ligand>
</feature>
<dbReference type="Gene3D" id="1.10.3060.10">
    <property type="entry name" value="Helical scaffold and wing domains of SecA"/>
    <property type="match status" value="1"/>
</dbReference>
<evidence type="ECO:0000256" key="3">
    <source>
        <dbReference type="ARBA" id="ARBA00022448"/>
    </source>
</evidence>
<dbReference type="InterPro" id="IPR026389">
    <property type="entry name" value="SecA_Actinobact-type"/>
</dbReference>
<dbReference type="InterPro" id="IPR044722">
    <property type="entry name" value="SecA_SF2_C"/>
</dbReference>
<dbReference type="STRING" id="398843.A3K89_01215"/>
<comment type="catalytic activity">
    <reaction evidence="12">
        <text>ATP + H2O + cellular proteinSide 1 = ADP + phosphate + cellular proteinSide 2.</text>
        <dbReference type="EC" id="7.4.2.8"/>
    </reaction>
</comment>
<dbReference type="Pfam" id="PF07517">
    <property type="entry name" value="SecA_DEAD"/>
    <property type="match status" value="1"/>
</dbReference>
<dbReference type="Pfam" id="PF21090">
    <property type="entry name" value="P-loop_SecA"/>
    <property type="match status" value="2"/>
</dbReference>
<dbReference type="SUPFAM" id="SSF81767">
    <property type="entry name" value="Pre-protein crosslinking domain of SecA"/>
    <property type="match status" value="1"/>
</dbReference>
<dbReference type="InterPro" id="IPR011115">
    <property type="entry name" value="SecA_DEAD"/>
</dbReference>
<reference evidence="17" key="1">
    <citation type="submission" date="2017-06" db="EMBL/GenBank/DDBJ databases">
        <authorList>
            <person name="Varghese N."/>
            <person name="Submissions S."/>
        </authorList>
    </citation>
    <scope>NUCLEOTIDE SEQUENCE [LARGE SCALE GENOMIC DNA]</scope>
    <source>
        <strain evidence="17">JCM 23211</strain>
    </source>
</reference>
<dbReference type="PROSITE" id="PS51192">
    <property type="entry name" value="HELICASE_ATP_BIND_1"/>
    <property type="match status" value="1"/>
</dbReference>
<evidence type="ECO:0000313" key="16">
    <source>
        <dbReference type="EMBL" id="SNT21589.1"/>
    </source>
</evidence>
<feature type="domain" description="Helicase ATP-binding" evidence="13">
    <location>
        <begin position="87"/>
        <end position="245"/>
    </location>
</feature>
<dbReference type="Pfam" id="PF07516">
    <property type="entry name" value="SecA_SW"/>
    <property type="match status" value="1"/>
</dbReference>
<comment type="subcellular location">
    <subcellularLocation>
        <location evidence="12">Cell membrane</location>
        <topology evidence="12">Peripheral membrane protein</topology>
        <orientation evidence="12">Cytoplasmic side</orientation>
    </subcellularLocation>
    <subcellularLocation>
        <location evidence="12">Cytoplasm</location>
    </subcellularLocation>
    <subcellularLocation>
        <location evidence="1">Membrane</location>
        <topology evidence="1">Peripheral membrane protein</topology>
    </subcellularLocation>
    <text evidence="12">Distribution is 50-50.</text>
</comment>
<evidence type="ECO:0000256" key="10">
    <source>
        <dbReference type="ARBA" id="ARBA00023010"/>
    </source>
</evidence>
<dbReference type="InterPro" id="IPR036670">
    <property type="entry name" value="SecA_X-link_sf"/>
</dbReference>
<dbReference type="InterPro" id="IPR011130">
    <property type="entry name" value="SecA_preprotein_X-link_dom"/>
</dbReference>
<evidence type="ECO:0000256" key="1">
    <source>
        <dbReference type="ARBA" id="ARBA00004170"/>
    </source>
</evidence>
<evidence type="ECO:0000259" key="14">
    <source>
        <dbReference type="PROSITE" id="PS51194"/>
    </source>
</evidence>
<dbReference type="SUPFAM" id="SSF52540">
    <property type="entry name" value="P-loop containing nucleoside triphosphate hydrolases"/>
    <property type="match status" value="2"/>
</dbReference>
<dbReference type="InterPro" id="IPR014001">
    <property type="entry name" value="Helicase_ATP-bd"/>
</dbReference>
<dbReference type="SMART" id="SM00958">
    <property type="entry name" value="SecA_PP_bind"/>
    <property type="match status" value="1"/>
</dbReference>
<evidence type="ECO:0000256" key="12">
    <source>
        <dbReference type="HAMAP-Rule" id="MF_01382"/>
    </source>
</evidence>